<dbReference type="Proteomes" id="UP000249638">
    <property type="component" value="Unassembled WGS sequence"/>
</dbReference>
<comment type="caution">
    <text evidence="1">The sequence shown here is derived from an EMBL/GenBank/DDBJ whole genome shotgun (WGS) entry which is preliminary data.</text>
</comment>
<accession>A0A2W7PML3</accession>
<sequence length="76" mass="8800">MRVARRPSCLGEKLHKCPEMQSRVKRPLNNQHDPQEMIDAMIDVITAASHRYRTITPDSAAEMVRREQADKWSVIV</sequence>
<organism evidence="1 2">
    <name type="scientific">Cupriavidus phytorum</name>
    <dbReference type="NCBI Taxonomy" id="3024399"/>
    <lineage>
        <taxon>Bacteria</taxon>
        <taxon>Pseudomonadati</taxon>
        <taxon>Pseudomonadota</taxon>
        <taxon>Betaproteobacteria</taxon>
        <taxon>Burkholderiales</taxon>
        <taxon>Burkholderiaceae</taxon>
        <taxon>Cupriavidus</taxon>
    </lineage>
</organism>
<evidence type="ECO:0000313" key="1">
    <source>
        <dbReference type="EMBL" id="PZX26981.1"/>
    </source>
</evidence>
<protein>
    <submittedName>
        <fullName evidence="1">Uncharacterized protein</fullName>
    </submittedName>
</protein>
<dbReference type="AlphaFoldDB" id="A0A2W7PML3"/>
<dbReference type="EMBL" id="QKZN01000006">
    <property type="protein sequence ID" value="PZX26981.1"/>
    <property type="molecule type" value="Genomic_DNA"/>
</dbReference>
<evidence type="ECO:0000313" key="2">
    <source>
        <dbReference type="Proteomes" id="UP000249638"/>
    </source>
</evidence>
<name>A0A2W7PML3_9BURK</name>
<proteinExistence type="predicted"/>
<keyword evidence="2" id="KW-1185">Reference proteome</keyword>
<reference evidence="1" key="1">
    <citation type="submission" date="2018-06" db="EMBL/GenBank/DDBJ databases">
        <title>Genomic Encyclopedia of Type Strains, Phase IV (KMG-V): Genome sequencing to study the core and pangenomes of soil and plant-associated prokaryotes.</title>
        <authorList>
            <person name="Whitman W."/>
        </authorList>
    </citation>
    <scope>NUCLEOTIDE SEQUENCE [LARGE SCALE GENOMIC DNA]</scope>
    <source>
        <strain evidence="1">MLR2-44</strain>
    </source>
</reference>
<gene>
    <name evidence="1" type="ORF">C7416_106271</name>
</gene>